<gene>
    <name evidence="2" type="ORF">D9758_014478</name>
</gene>
<feature type="transmembrane region" description="Helical" evidence="1">
    <location>
        <begin position="72"/>
        <end position="90"/>
    </location>
</feature>
<dbReference type="GO" id="GO:0004497">
    <property type="term" value="F:monooxygenase activity"/>
    <property type="evidence" value="ECO:0007669"/>
    <property type="project" value="InterPro"/>
</dbReference>
<keyword evidence="1" id="KW-0472">Membrane</keyword>
<dbReference type="Proteomes" id="UP000559256">
    <property type="component" value="Unassembled WGS sequence"/>
</dbReference>
<sequence length="205" mass="22726">MRKERGEGGRGSGLMTENEGDVRHQIDMTYMHAPTSFAIASSTSQTFTSSGFLSCSGSQGATRSSCWKESRWVLAIAYMFLTALLFFKTIRIPAVEILNGQARYGQPIGVLPKHCRPIVGLHPMYCIGSEDVETMAGMAVMPAAKRLTKLSERDEFFNKLPVKDEHGQLMGREEITAEALGLLVAGFDTTSHRNRLLHFRDPQVQ</sequence>
<dbReference type="GO" id="GO:0005506">
    <property type="term" value="F:iron ion binding"/>
    <property type="evidence" value="ECO:0007669"/>
    <property type="project" value="InterPro"/>
</dbReference>
<protein>
    <submittedName>
        <fullName evidence="2">Uncharacterized protein</fullName>
    </submittedName>
</protein>
<dbReference type="AlphaFoldDB" id="A0A8H5C7U0"/>
<dbReference type="SUPFAM" id="SSF48264">
    <property type="entry name" value="Cytochrome P450"/>
    <property type="match status" value="1"/>
</dbReference>
<keyword evidence="3" id="KW-1185">Reference proteome</keyword>
<dbReference type="GO" id="GO:0016705">
    <property type="term" value="F:oxidoreductase activity, acting on paired donors, with incorporation or reduction of molecular oxygen"/>
    <property type="evidence" value="ECO:0007669"/>
    <property type="project" value="InterPro"/>
</dbReference>
<dbReference type="EMBL" id="JAACJM010000228">
    <property type="protein sequence ID" value="KAF5336294.1"/>
    <property type="molecule type" value="Genomic_DNA"/>
</dbReference>
<comment type="caution">
    <text evidence="2">The sequence shown here is derived from an EMBL/GenBank/DDBJ whole genome shotgun (WGS) entry which is preliminary data.</text>
</comment>
<dbReference type="InterPro" id="IPR036396">
    <property type="entry name" value="Cyt_P450_sf"/>
</dbReference>
<proteinExistence type="predicted"/>
<name>A0A8H5C7U0_9AGAR</name>
<keyword evidence="1" id="KW-0812">Transmembrane</keyword>
<evidence type="ECO:0000313" key="2">
    <source>
        <dbReference type="EMBL" id="KAF5336294.1"/>
    </source>
</evidence>
<organism evidence="2 3">
    <name type="scientific">Tetrapyrgos nigripes</name>
    <dbReference type="NCBI Taxonomy" id="182062"/>
    <lineage>
        <taxon>Eukaryota</taxon>
        <taxon>Fungi</taxon>
        <taxon>Dikarya</taxon>
        <taxon>Basidiomycota</taxon>
        <taxon>Agaricomycotina</taxon>
        <taxon>Agaricomycetes</taxon>
        <taxon>Agaricomycetidae</taxon>
        <taxon>Agaricales</taxon>
        <taxon>Marasmiineae</taxon>
        <taxon>Marasmiaceae</taxon>
        <taxon>Tetrapyrgos</taxon>
    </lineage>
</organism>
<accession>A0A8H5C7U0</accession>
<evidence type="ECO:0000313" key="3">
    <source>
        <dbReference type="Proteomes" id="UP000559256"/>
    </source>
</evidence>
<evidence type="ECO:0000256" key="1">
    <source>
        <dbReference type="SAM" id="Phobius"/>
    </source>
</evidence>
<dbReference type="OrthoDB" id="1470350at2759"/>
<dbReference type="GO" id="GO:0020037">
    <property type="term" value="F:heme binding"/>
    <property type="evidence" value="ECO:0007669"/>
    <property type="project" value="InterPro"/>
</dbReference>
<reference evidence="2 3" key="1">
    <citation type="journal article" date="2020" name="ISME J.">
        <title>Uncovering the hidden diversity of litter-decomposition mechanisms in mushroom-forming fungi.</title>
        <authorList>
            <person name="Floudas D."/>
            <person name="Bentzer J."/>
            <person name="Ahren D."/>
            <person name="Johansson T."/>
            <person name="Persson P."/>
            <person name="Tunlid A."/>
        </authorList>
    </citation>
    <scope>NUCLEOTIDE SEQUENCE [LARGE SCALE GENOMIC DNA]</scope>
    <source>
        <strain evidence="2 3">CBS 291.85</strain>
    </source>
</reference>
<keyword evidence="1" id="KW-1133">Transmembrane helix</keyword>